<dbReference type="InterPro" id="IPR001387">
    <property type="entry name" value="Cro/C1-type_HTH"/>
</dbReference>
<accession>A0A410Q9G4</accession>
<gene>
    <name evidence="3" type="ORF">EQM13_03070</name>
</gene>
<dbReference type="SMART" id="SM00530">
    <property type="entry name" value="HTH_XRE"/>
    <property type="match status" value="1"/>
</dbReference>
<proteinExistence type="predicted"/>
<dbReference type="RefSeq" id="WP_071139575.1">
    <property type="nucleotide sequence ID" value="NZ_CP035282.1"/>
</dbReference>
<dbReference type="PANTHER" id="PTHR46558:SF11">
    <property type="entry name" value="HTH-TYPE TRANSCRIPTIONAL REGULATOR XRE"/>
    <property type="match status" value="1"/>
</dbReference>
<dbReference type="Pfam" id="PF01381">
    <property type="entry name" value="HTH_3"/>
    <property type="match status" value="1"/>
</dbReference>
<dbReference type="GO" id="GO:0003677">
    <property type="term" value="F:DNA binding"/>
    <property type="evidence" value="ECO:0007669"/>
    <property type="project" value="UniProtKB-KW"/>
</dbReference>
<dbReference type="SUPFAM" id="SSF47413">
    <property type="entry name" value="lambda repressor-like DNA-binding domains"/>
    <property type="match status" value="1"/>
</dbReference>
<dbReference type="OrthoDB" id="6315255at2"/>
<dbReference type="Proteomes" id="UP000287969">
    <property type="component" value="Chromosome"/>
</dbReference>
<keyword evidence="1" id="KW-0238">DNA-binding</keyword>
<evidence type="ECO:0000313" key="3">
    <source>
        <dbReference type="EMBL" id="QAT60627.1"/>
    </source>
</evidence>
<feature type="domain" description="HTH cro/C1-type" evidence="2">
    <location>
        <begin position="7"/>
        <end position="62"/>
    </location>
</feature>
<dbReference type="Gene3D" id="1.10.260.40">
    <property type="entry name" value="lambda repressor-like DNA-binding domains"/>
    <property type="match status" value="1"/>
</dbReference>
<dbReference type="PROSITE" id="PS50943">
    <property type="entry name" value="HTH_CROC1"/>
    <property type="match status" value="1"/>
</dbReference>
<dbReference type="InterPro" id="IPR010982">
    <property type="entry name" value="Lambda_DNA-bd_dom_sf"/>
</dbReference>
<evidence type="ECO:0000259" key="2">
    <source>
        <dbReference type="PROSITE" id="PS50943"/>
    </source>
</evidence>
<reference evidence="4" key="1">
    <citation type="submission" date="2019-01" db="EMBL/GenBank/DDBJ databases">
        <title>Draft genomes of a novel of Sporanaerobacter strains.</title>
        <authorList>
            <person name="Ma S."/>
        </authorList>
    </citation>
    <scope>NUCLEOTIDE SEQUENCE [LARGE SCALE GENOMIC DNA]</scope>
    <source>
        <strain evidence="4">NJN-17</strain>
    </source>
</reference>
<dbReference type="PANTHER" id="PTHR46558">
    <property type="entry name" value="TRACRIPTIONAL REGULATORY PROTEIN-RELATED-RELATED"/>
    <property type="match status" value="1"/>
</dbReference>
<dbReference type="EMBL" id="CP035282">
    <property type="protein sequence ID" value="QAT60627.1"/>
    <property type="molecule type" value="Genomic_DNA"/>
</dbReference>
<dbReference type="CDD" id="cd00093">
    <property type="entry name" value="HTH_XRE"/>
    <property type="match status" value="1"/>
</dbReference>
<evidence type="ECO:0000256" key="1">
    <source>
        <dbReference type="ARBA" id="ARBA00023125"/>
    </source>
</evidence>
<protein>
    <submittedName>
        <fullName evidence="3">XRE family transcriptional regulator</fullName>
    </submittedName>
</protein>
<dbReference type="AlphaFoldDB" id="A0A410Q9G4"/>
<sequence>MAFCDRLKNLRDEKGLSQVELAKILNISRQSVGNYENGLRFPNDEKLIIKIADYFNVSIDYLFGKTNIRNFNIIIKEDEETYCKKNSALENLFYELDKLSPETIKKITYTIKLFNKKNTD</sequence>
<name>A0A410Q9G4_9FIRM</name>
<dbReference type="KEGG" id="spoa:EQM13_03070"/>
<organism evidence="3 4">
    <name type="scientific">Acidilutibacter cellobiosedens</name>
    <dbReference type="NCBI Taxonomy" id="2507161"/>
    <lineage>
        <taxon>Bacteria</taxon>
        <taxon>Bacillati</taxon>
        <taxon>Bacillota</taxon>
        <taxon>Tissierellia</taxon>
        <taxon>Tissierellales</taxon>
        <taxon>Acidilutibacteraceae</taxon>
        <taxon>Acidilutibacter</taxon>
    </lineage>
</organism>
<keyword evidence="4" id="KW-1185">Reference proteome</keyword>
<evidence type="ECO:0000313" key="4">
    <source>
        <dbReference type="Proteomes" id="UP000287969"/>
    </source>
</evidence>